<gene>
    <name evidence="2" type="ORF">g.57729</name>
</gene>
<dbReference type="PROSITE" id="PS51657">
    <property type="entry name" value="PSRV_HELICASE"/>
    <property type="match status" value="1"/>
</dbReference>
<dbReference type="InterPro" id="IPR027417">
    <property type="entry name" value="P-loop_NTPase"/>
</dbReference>
<proteinExistence type="predicted"/>
<dbReference type="SUPFAM" id="SSF52540">
    <property type="entry name" value="P-loop containing nucleoside triphosphate hydrolases"/>
    <property type="match status" value="1"/>
</dbReference>
<dbReference type="GO" id="GO:0005524">
    <property type="term" value="F:ATP binding"/>
    <property type="evidence" value="ECO:0007669"/>
    <property type="project" value="InterPro"/>
</dbReference>
<protein>
    <recommendedName>
        <fullName evidence="1">(+)RNA virus helicase C-terminal domain-containing protein</fullName>
    </recommendedName>
</protein>
<feature type="non-terminal residue" evidence="2">
    <location>
        <position position="217"/>
    </location>
</feature>
<dbReference type="AlphaFoldDB" id="A0A1B6IZX3"/>
<name>A0A1B6IZX3_9HEMI</name>
<evidence type="ECO:0000313" key="2">
    <source>
        <dbReference type="EMBL" id="JAS92462.1"/>
    </source>
</evidence>
<evidence type="ECO:0000259" key="1">
    <source>
        <dbReference type="PROSITE" id="PS51657"/>
    </source>
</evidence>
<sequence>PGCGKTSFILKNFKIGDLVLYPTKEGATEFSNRLKTSHPELQDDVKNYCRTVHSFLINSTNHLKNGGTYNRLIVDEALMVHAGEILYAVELSQAKEVMMVGDMNQIPYINRVTGHSTQFHDITKITEISQYLSHSYRCTMTVACILSKYYSEGMTTSSNVKRELVKHVFDNINSIPVMVKDTKMLVFKQTEKAQLLKLGHNVSTIHEYQGKQAPHIV</sequence>
<feature type="domain" description="(+)RNA virus helicase C-terminal" evidence="1">
    <location>
        <begin position="1"/>
        <end position="217"/>
    </location>
</feature>
<dbReference type="Pfam" id="PF01443">
    <property type="entry name" value="Viral_helicase1"/>
    <property type="match status" value="1"/>
</dbReference>
<feature type="non-terminal residue" evidence="2">
    <location>
        <position position="1"/>
    </location>
</feature>
<organism evidence="2">
    <name type="scientific">Homalodisca liturata</name>
    <dbReference type="NCBI Taxonomy" id="320908"/>
    <lineage>
        <taxon>Eukaryota</taxon>
        <taxon>Metazoa</taxon>
        <taxon>Ecdysozoa</taxon>
        <taxon>Arthropoda</taxon>
        <taxon>Hexapoda</taxon>
        <taxon>Insecta</taxon>
        <taxon>Pterygota</taxon>
        <taxon>Neoptera</taxon>
        <taxon>Paraneoptera</taxon>
        <taxon>Hemiptera</taxon>
        <taxon>Auchenorrhyncha</taxon>
        <taxon>Membracoidea</taxon>
        <taxon>Cicadellidae</taxon>
        <taxon>Cicadellinae</taxon>
        <taxon>Proconiini</taxon>
        <taxon>Homalodisca</taxon>
    </lineage>
</organism>
<dbReference type="InterPro" id="IPR027351">
    <property type="entry name" value="(+)RNA_virus_helicase_core_dom"/>
</dbReference>
<reference evidence="2" key="1">
    <citation type="submission" date="2015-11" db="EMBL/GenBank/DDBJ databases">
        <title>De novo transcriptome assembly of four potential Pierce s Disease insect vectors from Arizona vineyards.</title>
        <authorList>
            <person name="Tassone E.E."/>
        </authorList>
    </citation>
    <scope>NUCLEOTIDE SEQUENCE</scope>
</reference>
<dbReference type="EMBL" id="GECU01015244">
    <property type="protein sequence ID" value="JAS92462.1"/>
    <property type="molecule type" value="Transcribed_RNA"/>
</dbReference>
<dbReference type="Gene3D" id="3.40.50.300">
    <property type="entry name" value="P-loop containing nucleotide triphosphate hydrolases"/>
    <property type="match status" value="2"/>
</dbReference>
<accession>A0A1B6IZX3</accession>